<feature type="active site" description="Proton donor/acceptor" evidence="7">
    <location>
        <position position="295"/>
    </location>
</feature>
<dbReference type="PROSITE" id="PS52029">
    <property type="entry name" value="LD_TPASE"/>
    <property type="match status" value="1"/>
</dbReference>
<keyword evidence="5 7" id="KW-0573">Peptidoglycan synthesis</keyword>
<evidence type="ECO:0000256" key="2">
    <source>
        <dbReference type="ARBA" id="ARBA00005992"/>
    </source>
</evidence>
<dbReference type="SUPFAM" id="SSF141523">
    <property type="entry name" value="L,D-transpeptidase catalytic domain-like"/>
    <property type="match status" value="1"/>
</dbReference>
<accession>A0ABW6BRJ9</accession>
<feature type="domain" description="L,D-TPase catalytic" evidence="8">
    <location>
        <begin position="160"/>
        <end position="337"/>
    </location>
</feature>
<comment type="caution">
    <text evidence="9">The sequence shown here is derived from an EMBL/GenBank/DDBJ whole genome shotgun (WGS) entry which is preliminary data.</text>
</comment>
<feature type="active site" description="Nucleophile" evidence="7">
    <location>
        <position position="314"/>
    </location>
</feature>
<dbReference type="CDD" id="cd16913">
    <property type="entry name" value="YkuD_like"/>
    <property type="match status" value="1"/>
</dbReference>
<dbReference type="InterPro" id="IPR005490">
    <property type="entry name" value="LD_TPept_cat_dom"/>
</dbReference>
<dbReference type="Proteomes" id="UP001597641">
    <property type="component" value="Unassembled WGS sequence"/>
</dbReference>
<evidence type="ECO:0000256" key="4">
    <source>
        <dbReference type="ARBA" id="ARBA00022960"/>
    </source>
</evidence>
<evidence type="ECO:0000256" key="5">
    <source>
        <dbReference type="ARBA" id="ARBA00022984"/>
    </source>
</evidence>
<organism evidence="9 10">
    <name type="scientific">Pontibacter toksunensis</name>
    <dbReference type="NCBI Taxonomy" id="1332631"/>
    <lineage>
        <taxon>Bacteria</taxon>
        <taxon>Pseudomonadati</taxon>
        <taxon>Bacteroidota</taxon>
        <taxon>Cytophagia</taxon>
        <taxon>Cytophagales</taxon>
        <taxon>Hymenobacteraceae</taxon>
        <taxon>Pontibacter</taxon>
    </lineage>
</organism>
<dbReference type="Pfam" id="PF01471">
    <property type="entry name" value="PG_binding_1"/>
    <property type="match status" value="1"/>
</dbReference>
<proteinExistence type="inferred from homology"/>
<dbReference type="RefSeq" id="WP_377481574.1">
    <property type="nucleotide sequence ID" value="NZ_JBHUOX010000002.1"/>
</dbReference>
<dbReference type="Gene3D" id="1.10.101.10">
    <property type="entry name" value="PGBD-like superfamily/PGBD"/>
    <property type="match status" value="1"/>
</dbReference>
<sequence>MARFLFFLSLFLAAGAGYGQEQQVVQQPPAYSRTHLLQAISQYKAITEAGKWHILPDTLLLRPGDSSRFVLQLQENLLLTGDLPPALYKPAAFSDTLGGLYTPAITAAVRNFQQRHGLMADGVLGPITIAALNVPPAYRLWQLQQNLFRRDTAFADLTQPYVIINLPDYTLQVIDSNRTVLQMRVIVGKPELETFPVRSELTTVVLHPYWYLPTSIAVEEIVPLLRRNPGYLASKRMKLERLSGDRWARVNPWRVNWHNINSSNFNYRIVQLQGSDNELGQVKFPFPNILPQYLHDTPDKAYFDYPHRALSHGCIRLEKPVEFAYYLLERGSGYTTEKVDRLWKKFKPNHYLAVHEPLPLLIVYLTAWANADMQVQFRDDIYGYDVLPPLTQEK</sequence>
<dbReference type="EMBL" id="JBHUOX010000002">
    <property type="protein sequence ID" value="MFD2999612.1"/>
    <property type="molecule type" value="Genomic_DNA"/>
</dbReference>
<protein>
    <submittedName>
        <fullName evidence="9">Murein L,D-transpeptidase</fullName>
    </submittedName>
</protein>
<evidence type="ECO:0000256" key="7">
    <source>
        <dbReference type="PROSITE-ProRule" id="PRU01373"/>
    </source>
</evidence>
<dbReference type="Gene3D" id="2.40.440.10">
    <property type="entry name" value="L,D-transpeptidase catalytic domain-like"/>
    <property type="match status" value="1"/>
</dbReference>
<evidence type="ECO:0000256" key="6">
    <source>
        <dbReference type="ARBA" id="ARBA00023316"/>
    </source>
</evidence>
<dbReference type="InterPro" id="IPR036366">
    <property type="entry name" value="PGBDSf"/>
</dbReference>
<evidence type="ECO:0000313" key="9">
    <source>
        <dbReference type="EMBL" id="MFD2999612.1"/>
    </source>
</evidence>
<evidence type="ECO:0000259" key="8">
    <source>
        <dbReference type="PROSITE" id="PS52029"/>
    </source>
</evidence>
<keyword evidence="6 7" id="KW-0961">Cell wall biogenesis/degradation</keyword>
<gene>
    <name evidence="9" type="ORF">ACFS7Z_04505</name>
</gene>
<comment type="pathway">
    <text evidence="1 7">Cell wall biogenesis; peptidoglycan biosynthesis.</text>
</comment>
<dbReference type="InterPro" id="IPR038063">
    <property type="entry name" value="Transpep_catalytic_dom"/>
</dbReference>
<keyword evidence="10" id="KW-1185">Reference proteome</keyword>
<evidence type="ECO:0000256" key="1">
    <source>
        <dbReference type="ARBA" id="ARBA00004752"/>
    </source>
</evidence>
<evidence type="ECO:0000256" key="3">
    <source>
        <dbReference type="ARBA" id="ARBA00022679"/>
    </source>
</evidence>
<keyword evidence="3" id="KW-0808">Transferase</keyword>
<dbReference type="SUPFAM" id="SSF47090">
    <property type="entry name" value="PGBD-like"/>
    <property type="match status" value="1"/>
</dbReference>
<dbReference type="PANTHER" id="PTHR41533">
    <property type="entry name" value="L,D-TRANSPEPTIDASE HI_1667-RELATED"/>
    <property type="match status" value="1"/>
</dbReference>
<evidence type="ECO:0000313" key="10">
    <source>
        <dbReference type="Proteomes" id="UP001597641"/>
    </source>
</evidence>
<dbReference type="InterPro" id="IPR002477">
    <property type="entry name" value="Peptidoglycan-bd-like"/>
</dbReference>
<reference evidence="10" key="1">
    <citation type="journal article" date="2019" name="Int. J. Syst. Evol. Microbiol.">
        <title>The Global Catalogue of Microorganisms (GCM) 10K type strain sequencing project: providing services to taxonomists for standard genome sequencing and annotation.</title>
        <authorList>
            <consortium name="The Broad Institute Genomics Platform"/>
            <consortium name="The Broad Institute Genome Sequencing Center for Infectious Disease"/>
            <person name="Wu L."/>
            <person name="Ma J."/>
        </authorList>
    </citation>
    <scope>NUCLEOTIDE SEQUENCE [LARGE SCALE GENOMIC DNA]</scope>
    <source>
        <strain evidence="10">KCTC 23984</strain>
    </source>
</reference>
<comment type="similarity">
    <text evidence="2">Belongs to the YkuD family.</text>
</comment>
<name>A0ABW6BRJ9_9BACT</name>
<keyword evidence="4 7" id="KW-0133">Cell shape</keyword>
<dbReference type="InterPro" id="IPR036365">
    <property type="entry name" value="PGBD-like_sf"/>
</dbReference>
<dbReference type="PANTHER" id="PTHR41533:SF2">
    <property type="entry name" value="BLR7131 PROTEIN"/>
    <property type="match status" value="1"/>
</dbReference>
<dbReference type="Pfam" id="PF03734">
    <property type="entry name" value="YkuD"/>
    <property type="match status" value="1"/>
</dbReference>
<dbReference type="InterPro" id="IPR052905">
    <property type="entry name" value="LD-transpeptidase_YkuD-like"/>
</dbReference>